<evidence type="ECO:0000313" key="1">
    <source>
        <dbReference type="EMBL" id="CAE6417643.1"/>
    </source>
</evidence>
<organism evidence="1 2">
    <name type="scientific">Rhizoctonia solani</name>
    <dbReference type="NCBI Taxonomy" id="456999"/>
    <lineage>
        <taxon>Eukaryota</taxon>
        <taxon>Fungi</taxon>
        <taxon>Dikarya</taxon>
        <taxon>Basidiomycota</taxon>
        <taxon>Agaricomycotina</taxon>
        <taxon>Agaricomycetes</taxon>
        <taxon>Cantharellales</taxon>
        <taxon>Ceratobasidiaceae</taxon>
        <taxon>Rhizoctonia</taxon>
    </lineage>
</organism>
<protein>
    <recommendedName>
        <fullName evidence="3">GST N-terminal domain-containing protein</fullName>
    </recommendedName>
</protein>
<feature type="non-terminal residue" evidence="1">
    <location>
        <position position="1"/>
    </location>
</feature>
<dbReference type="Proteomes" id="UP000663846">
    <property type="component" value="Unassembled WGS sequence"/>
</dbReference>
<proteinExistence type="predicted"/>
<evidence type="ECO:0008006" key="3">
    <source>
        <dbReference type="Google" id="ProtNLM"/>
    </source>
</evidence>
<gene>
    <name evidence="1" type="ORF">RDB_LOCUS80773</name>
</gene>
<accession>A0A8H3A9W3</accession>
<dbReference type="SUPFAM" id="SSF52833">
    <property type="entry name" value="Thioredoxin-like"/>
    <property type="match status" value="2"/>
</dbReference>
<dbReference type="AlphaFoldDB" id="A0A8H3A9W3"/>
<reference evidence="1" key="1">
    <citation type="submission" date="2021-01" db="EMBL/GenBank/DDBJ databases">
        <authorList>
            <person name="Kaushik A."/>
        </authorList>
    </citation>
    <scope>NUCLEOTIDE SEQUENCE</scope>
    <source>
        <strain evidence="1">AG1-1C</strain>
    </source>
</reference>
<sequence length="294" mass="33335">MGLRHISLAVYPSDQTIGQSCILNEFTNSPKPTMTSETKSYVLFHSSGCGSAFSLAILRLFNIPHELVICDFAEILNKKGPNYSRLVEANPLAHFPTLITPEGYVMTEMVGVGSTFPLALLRVFNAPHELVVCDYEETTAKKGPNYARLVEANPLAQFPTLITPEGYVMTEMVGIALYLHDRLAKAAFYRWFIFIPANAYPLLTIIEFPSRFLRIPSEEAVDTKTVEGWIKEGASAKREELWKMMQREMTKELKEGAFLLGTYSWFEEHCPKLHKNVKETLKTDVIKDVFRENE</sequence>
<comment type="caution">
    <text evidence="1">The sequence shown here is derived from an EMBL/GenBank/DDBJ whole genome shotgun (WGS) entry which is preliminary data.</text>
</comment>
<evidence type="ECO:0000313" key="2">
    <source>
        <dbReference type="Proteomes" id="UP000663846"/>
    </source>
</evidence>
<dbReference type="InterPro" id="IPR036249">
    <property type="entry name" value="Thioredoxin-like_sf"/>
</dbReference>
<dbReference type="EMBL" id="CAJMWS010000319">
    <property type="protein sequence ID" value="CAE6417643.1"/>
    <property type="molecule type" value="Genomic_DNA"/>
</dbReference>
<dbReference type="Gene3D" id="3.40.30.10">
    <property type="entry name" value="Glutaredoxin"/>
    <property type="match status" value="1"/>
</dbReference>
<name>A0A8H3A9W3_9AGAM</name>